<accession>A0A8H6CKK0</accession>
<feature type="transmembrane region" description="Helical" evidence="5">
    <location>
        <begin position="486"/>
        <end position="507"/>
    </location>
</feature>
<dbReference type="PANTHER" id="PTHR46494:SF1">
    <property type="entry name" value="CORA FAMILY METAL ION TRANSPORTER (EUROFUNG)"/>
    <property type="match status" value="1"/>
</dbReference>
<dbReference type="Proteomes" id="UP000593566">
    <property type="component" value="Unassembled WGS sequence"/>
</dbReference>
<dbReference type="GO" id="GO:0015095">
    <property type="term" value="F:magnesium ion transmembrane transporter activity"/>
    <property type="evidence" value="ECO:0007669"/>
    <property type="project" value="TreeGrafter"/>
</dbReference>
<keyword evidence="3 5" id="KW-1133">Transmembrane helix</keyword>
<dbReference type="AlphaFoldDB" id="A0A8H6CKK0"/>
<dbReference type="InterPro" id="IPR002523">
    <property type="entry name" value="MgTranspt_CorA/ZnTranspt_ZntB"/>
</dbReference>
<gene>
    <name evidence="6" type="ORF">HO133_010482</name>
</gene>
<dbReference type="Pfam" id="PF01544">
    <property type="entry name" value="CorA"/>
    <property type="match status" value="1"/>
</dbReference>
<evidence type="ECO:0000313" key="7">
    <source>
        <dbReference type="Proteomes" id="UP000593566"/>
    </source>
</evidence>
<dbReference type="InterPro" id="IPR045863">
    <property type="entry name" value="CorA_TM1_TM2"/>
</dbReference>
<protein>
    <submittedName>
        <fullName evidence="6">Uncharacterized protein</fullName>
    </submittedName>
</protein>
<dbReference type="PANTHER" id="PTHR46494">
    <property type="entry name" value="CORA FAMILY METAL ION TRANSPORTER (EUROFUNG)"/>
    <property type="match status" value="1"/>
</dbReference>
<keyword evidence="2 5" id="KW-0812">Transmembrane</keyword>
<evidence type="ECO:0000256" key="4">
    <source>
        <dbReference type="ARBA" id="ARBA00023136"/>
    </source>
</evidence>
<name>A0A8H6CKK0_9LECA</name>
<dbReference type="SUPFAM" id="SSF144083">
    <property type="entry name" value="Magnesium transport protein CorA, transmembrane region"/>
    <property type="match status" value="1"/>
</dbReference>
<comment type="subcellular location">
    <subcellularLocation>
        <location evidence="1">Cell membrane</location>
        <topology evidence="1">Multi-pass membrane protein</topology>
    </subcellularLocation>
</comment>
<comment type="caution">
    <text evidence="6">The sequence shown here is derived from an EMBL/GenBank/DDBJ whole genome shotgun (WGS) entry which is preliminary data.</text>
</comment>
<dbReference type="GO" id="GO:0015087">
    <property type="term" value="F:cobalt ion transmembrane transporter activity"/>
    <property type="evidence" value="ECO:0007669"/>
    <property type="project" value="TreeGrafter"/>
</dbReference>
<keyword evidence="4 5" id="KW-0472">Membrane</keyword>
<dbReference type="GO" id="GO:0005886">
    <property type="term" value="C:plasma membrane"/>
    <property type="evidence" value="ECO:0007669"/>
    <property type="project" value="UniProtKB-SubCell"/>
</dbReference>
<sequence>MTSKPDGWNPAFHSPWTPYLSPPSHILPHTLEAGDSYYIGDVYEPSRIGQSGELIEKRLLPFKHPATASGPYMRYLESLAQGWPHISYLADFMKVTAAPPKQKFLNDQDRRERASRTKVAMLTFEPNAAVHRDDFSNIIDLYYALNRSQHKHDDVHARLFVVEDLSRDVIEALGARFDVDPLFFRGHISDYMWHNTRDPWVELPDLDIISRKRSYLHIRYVQTRYFRSEDSLMRARWEAGGFNVLRRVDKDGNWVPDVDIPKSDVGLVRSRTSLWIRPNKPGEKGVLGILLVDPTISEGFPIWGGYRNLVDCPSMTVLPVPRGPSRISTFEDVIHYTSALTPEEITSIPRDPRLLFKKTLMIVGAEWSTLVKYATTRLTQLEWEIENPDLQGDNGGLQVTIGKLHSWRRRFPIFRTLVLEVLEKVVKREHFASSPDNRVHDLQSDFEILLSNIENLQVRADRIMSVVTAVMSIEESKKAFEQNRSLARLTWLAITFAPLSFITGLFSMNSDLLTLVETFRVYFAVALPLTAMVLLLTRFANVGIENGWRKLFLYRWMTRTSAK</sequence>
<evidence type="ECO:0000313" key="6">
    <source>
        <dbReference type="EMBL" id="KAF6225284.1"/>
    </source>
</evidence>
<reference evidence="6 7" key="1">
    <citation type="journal article" date="2020" name="Genomics">
        <title>Complete, high-quality genomes from long-read metagenomic sequencing of two wolf lichen thalli reveals enigmatic genome architecture.</title>
        <authorList>
            <person name="McKenzie S.K."/>
            <person name="Walston R.F."/>
            <person name="Allen J.L."/>
        </authorList>
    </citation>
    <scope>NUCLEOTIDE SEQUENCE [LARGE SCALE GENOMIC DNA]</scope>
    <source>
        <strain evidence="6">WasteWater1</strain>
    </source>
</reference>
<evidence type="ECO:0000256" key="5">
    <source>
        <dbReference type="SAM" id="Phobius"/>
    </source>
</evidence>
<dbReference type="GO" id="GO:0050897">
    <property type="term" value="F:cobalt ion binding"/>
    <property type="evidence" value="ECO:0007669"/>
    <property type="project" value="TreeGrafter"/>
</dbReference>
<dbReference type="GeneID" id="59338872"/>
<evidence type="ECO:0000256" key="2">
    <source>
        <dbReference type="ARBA" id="ARBA00022692"/>
    </source>
</evidence>
<evidence type="ECO:0000256" key="3">
    <source>
        <dbReference type="ARBA" id="ARBA00022989"/>
    </source>
</evidence>
<organism evidence="6 7">
    <name type="scientific">Letharia lupina</name>
    <dbReference type="NCBI Taxonomy" id="560253"/>
    <lineage>
        <taxon>Eukaryota</taxon>
        <taxon>Fungi</taxon>
        <taxon>Dikarya</taxon>
        <taxon>Ascomycota</taxon>
        <taxon>Pezizomycotina</taxon>
        <taxon>Lecanoromycetes</taxon>
        <taxon>OSLEUM clade</taxon>
        <taxon>Lecanoromycetidae</taxon>
        <taxon>Lecanorales</taxon>
        <taxon>Lecanorineae</taxon>
        <taxon>Parmeliaceae</taxon>
        <taxon>Letharia</taxon>
    </lineage>
</organism>
<proteinExistence type="predicted"/>
<keyword evidence="7" id="KW-1185">Reference proteome</keyword>
<dbReference type="Gene3D" id="1.20.58.340">
    <property type="entry name" value="Magnesium transport protein CorA, transmembrane region"/>
    <property type="match status" value="1"/>
</dbReference>
<dbReference type="GO" id="GO:0000287">
    <property type="term" value="F:magnesium ion binding"/>
    <property type="evidence" value="ECO:0007669"/>
    <property type="project" value="TreeGrafter"/>
</dbReference>
<dbReference type="RefSeq" id="XP_037154151.1">
    <property type="nucleotide sequence ID" value="XM_037301334.1"/>
</dbReference>
<dbReference type="EMBL" id="JACCJB010000008">
    <property type="protein sequence ID" value="KAF6225284.1"/>
    <property type="molecule type" value="Genomic_DNA"/>
</dbReference>
<feature type="transmembrane region" description="Helical" evidence="5">
    <location>
        <begin position="519"/>
        <end position="540"/>
    </location>
</feature>
<evidence type="ECO:0000256" key="1">
    <source>
        <dbReference type="ARBA" id="ARBA00004651"/>
    </source>
</evidence>